<name>A0A2M8ESV8_9BACT</name>
<dbReference type="InterPro" id="IPR039440">
    <property type="entry name" value="DUF3850"/>
</dbReference>
<dbReference type="AlphaFoldDB" id="A0A2M8ESV8"/>
<sequence>MRIRKKAWREGFEKILSGEKTFDARLANFDCKEGDFLVLEEYDPVKKKYTGRKMEKKITFVLNTNKQRCWSKSDINKYGLQIIAFK</sequence>
<organism evidence="2 3">
    <name type="scientific">Candidatus Shapirobacteria bacterium CG_4_9_14_0_2_um_filter_39_11</name>
    <dbReference type="NCBI Taxonomy" id="1974478"/>
    <lineage>
        <taxon>Bacteria</taxon>
        <taxon>Candidatus Shapironibacteriota</taxon>
    </lineage>
</organism>
<evidence type="ECO:0000259" key="1">
    <source>
        <dbReference type="Pfam" id="PF12961"/>
    </source>
</evidence>
<dbReference type="Gene3D" id="2.30.130.30">
    <property type="entry name" value="Hypothetical protein"/>
    <property type="match status" value="1"/>
</dbReference>
<dbReference type="InterPro" id="IPR015947">
    <property type="entry name" value="PUA-like_sf"/>
</dbReference>
<accession>A0A2M8ESV8</accession>
<evidence type="ECO:0000313" key="2">
    <source>
        <dbReference type="EMBL" id="PJC28211.1"/>
    </source>
</evidence>
<dbReference type="Pfam" id="PF12961">
    <property type="entry name" value="DUF3850"/>
    <property type="match status" value="1"/>
</dbReference>
<comment type="caution">
    <text evidence="2">The sequence shown here is derived from an EMBL/GenBank/DDBJ whole genome shotgun (WGS) entry which is preliminary data.</text>
</comment>
<dbReference type="SUPFAM" id="SSF88697">
    <property type="entry name" value="PUA domain-like"/>
    <property type="match status" value="1"/>
</dbReference>
<feature type="domain" description="DUF3850" evidence="1">
    <location>
        <begin position="6"/>
        <end position="65"/>
    </location>
</feature>
<reference evidence="3" key="1">
    <citation type="submission" date="2017-09" db="EMBL/GenBank/DDBJ databases">
        <title>Depth-based differentiation of microbial function through sediment-hosted aquifers and enrichment of novel symbionts in the deep terrestrial subsurface.</title>
        <authorList>
            <person name="Probst A.J."/>
            <person name="Ladd B."/>
            <person name="Jarett J.K."/>
            <person name="Geller-Mcgrath D.E."/>
            <person name="Sieber C.M.K."/>
            <person name="Emerson J.B."/>
            <person name="Anantharaman K."/>
            <person name="Thomas B.C."/>
            <person name="Malmstrom R."/>
            <person name="Stieglmeier M."/>
            <person name="Klingl A."/>
            <person name="Woyke T."/>
            <person name="Ryan C.M."/>
            <person name="Banfield J.F."/>
        </authorList>
    </citation>
    <scope>NUCLEOTIDE SEQUENCE [LARGE SCALE GENOMIC DNA]</scope>
</reference>
<protein>
    <recommendedName>
        <fullName evidence="1">DUF3850 domain-containing protein</fullName>
    </recommendedName>
</protein>
<gene>
    <name evidence="2" type="ORF">CO054_01360</name>
</gene>
<dbReference type="EMBL" id="PFSF01000028">
    <property type="protein sequence ID" value="PJC28211.1"/>
    <property type="molecule type" value="Genomic_DNA"/>
</dbReference>
<dbReference type="Proteomes" id="UP000229816">
    <property type="component" value="Unassembled WGS sequence"/>
</dbReference>
<evidence type="ECO:0000313" key="3">
    <source>
        <dbReference type="Proteomes" id="UP000229816"/>
    </source>
</evidence>
<proteinExistence type="predicted"/>